<protein>
    <submittedName>
        <fullName evidence="6">Protein kinase G11A</fullName>
    </submittedName>
</protein>
<dbReference type="InterPro" id="IPR011009">
    <property type="entry name" value="Kinase-like_dom_sf"/>
</dbReference>
<dbReference type="Proteomes" id="UP000027135">
    <property type="component" value="Unassembled WGS sequence"/>
</dbReference>
<keyword evidence="7" id="KW-1185">Reference proteome</keyword>
<keyword evidence="5" id="KW-0067">ATP-binding</keyword>
<dbReference type="GO" id="GO:0005524">
    <property type="term" value="F:ATP binding"/>
    <property type="evidence" value="ECO:0007669"/>
    <property type="project" value="UniProtKB-KW"/>
</dbReference>
<keyword evidence="3" id="KW-0547">Nucleotide-binding</keyword>
<keyword evidence="2" id="KW-0808">Transferase</keyword>
<dbReference type="Gene3D" id="1.10.510.10">
    <property type="entry name" value="Transferase(Phosphotransferase) domain 1"/>
    <property type="match status" value="1"/>
</dbReference>
<dbReference type="GO" id="GO:0004674">
    <property type="term" value="F:protein serine/threonine kinase activity"/>
    <property type="evidence" value="ECO:0007669"/>
    <property type="project" value="UniProtKB-KW"/>
</dbReference>
<evidence type="ECO:0000313" key="7">
    <source>
        <dbReference type="Proteomes" id="UP000027135"/>
    </source>
</evidence>
<dbReference type="SUPFAM" id="SSF56112">
    <property type="entry name" value="Protein kinase-like (PK-like)"/>
    <property type="match status" value="1"/>
</dbReference>
<name>A0A067RCI5_ZOONE</name>
<dbReference type="AlphaFoldDB" id="A0A067RCI5"/>
<evidence type="ECO:0000256" key="5">
    <source>
        <dbReference type="ARBA" id="ARBA00022840"/>
    </source>
</evidence>
<evidence type="ECO:0000313" key="6">
    <source>
        <dbReference type="EMBL" id="KDR21467.1"/>
    </source>
</evidence>
<proteinExistence type="predicted"/>
<evidence type="ECO:0000256" key="1">
    <source>
        <dbReference type="ARBA" id="ARBA00022527"/>
    </source>
</evidence>
<dbReference type="PANTHER" id="PTHR24351">
    <property type="entry name" value="RIBOSOMAL PROTEIN S6 KINASE"/>
    <property type="match status" value="1"/>
</dbReference>
<dbReference type="STRING" id="136037.A0A067RCI5"/>
<accession>A0A067RCI5</accession>
<evidence type="ECO:0000256" key="4">
    <source>
        <dbReference type="ARBA" id="ARBA00022777"/>
    </source>
</evidence>
<sequence>MQIPLRPTHYCLFQCQESSKIVCDTIDIPTWLSPDVADLVWNLLDKKPHCRLGALDIKWHPFFDGLKWGDVMAKKYQMPRPPPRRPVGSIASSQIRDSIFNRSEDNYEVCTYVAPVLIPN</sequence>
<keyword evidence="1" id="KW-0723">Serine/threonine-protein kinase</keyword>
<evidence type="ECO:0000256" key="2">
    <source>
        <dbReference type="ARBA" id="ARBA00022679"/>
    </source>
</evidence>
<keyword evidence="4 6" id="KW-0418">Kinase</keyword>
<evidence type="ECO:0000256" key="3">
    <source>
        <dbReference type="ARBA" id="ARBA00022741"/>
    </source>
</evidence>
<organism evidence="6 7">
    <name type="scientific">Zootermopsis nevadensis</name>
    <name type="common">Dampwood termite</name>
    <dbReference type="NCBI Taxonomy" id="136037"/>
    <lineage>
        <taxon>Eukaryota</taxon>
        <taxon>Metazoa</taxon>
        <taxon>Ecdysozoa</taxon>
        <taxon>Arthropoda</taxon>
        <taxon>Hexapoda</taxon>
        <taxon>Insecta</taxon>
        <taxon>Pterygota</taxon>
        <taxon>Neoptera</taxon>
        <taxon>Polyneoptera</taxon>
        <taxon>Dictyoptera</taxon>
        <taxon>Blattodea</taxon>
        <taxon>Blattoidea</taxon>
        <taxon>Termitoidae</taxon>
        <taxon>Termopsidae</taxon>
        <taxon>Zootermopsis</taxon>
    </lineage>
</organism>
<dbReference type="EMBL" id="KK852553">
    <property type="protein sequence ID" value="KDR21467.1"/>
    <property type="molecule type" value="Genomic_DNA"/>
</dbReference>
<gene>
    <name evidence="6" type="ORF">L798_03831</name>
</gene>
<reference evidence="6 7" key="1">
    <citation type="journal article" date="2014" name="Nat. Commun.">
        <title>Molecular traces of alternative social organization in a termite genome.</title>
        <authorList>
            <person name="Terrapon N."/>
            <person name="Li C."/>
            <person name="Robertson H.M."/>
            <person name="Ji L."/>
            <person name="Meng X."/>
            <person name="Booth W."/>
            <person name="Chen Z."/>
            <person name="Childers C.P."/>
            <person name="Glastad K.M."/>
            <person name="Gokhale K."/>
            <person name="Gowin J."/>
            <person name="Gronenberg W."/>
            <person name="Hermansen R.A."/>
            <person name="Hu H."/>
            <person name="Hunt B.G."/>
            <person name="Huylmans A.K."/>
            <person name="Khalil S.M."/>
            <person name="Mitchell R.D."/>
            <person name="Munoz-Torres M.C."/>
            <person name="Mustard J.A."/>
            <person name="Pan H."/>
            <person name="Reese J.T."/>
            <person name="Scharf M.E."/>
            <person name="Sun F."/>
            <person name="Vogel H."/>
            <person name="Xiao J."/>
            <person name="Yang W."/>
            <person name="Yang Z."/>
            <person name="Yang Z."/>
            <person name="Zhou J."/>
            <person name="Zhu J."/>
            <person name="Brent C.S."/>
            <person name="Elsik C.G."/>
            <person name="Goodisman M.A."/>
            <person name="Liberles D.A."/>
            <person name="Roe R.M."/>
            <person name="Vargo E.L."/>
            <person name="Vilcinskas A."/>
            <person name="Wang J."/>
            <person name="Bornberg-Bauer E."/>
            <person name="Korb J."/>
            <person name="Zhang G."/>
            <person name="Liebig J."/>
        </authorList>
    </citation>
    <scope>NUCLEOTIDE SEQUENCE [LARGE SCALE GENOMIC DNA]</scope>
    <source>
        <tissue evidence="6">Whole organism</tissue>
    </source>
</reference>
<dbReference type="InParanoid" id="A0A067RCI5"/>